<dbReference type="InterPro" id="IPR033767">
    <property type="entry name" value="Tail_Gp11"/>
</dbReference>
<reference evidence="1" key="1">
    <citation type="submission" date="2023-12" db="EMBL/GenBank/DDBJ databases">
        <title>Biological characteristics and genomic analysis of a multidrug-resistant Klebsiella pneumoniae phage of sheep origin.</title>
        <authorList>
            <person name="Hou G."/>
            <person name="Zhou H."/>
            <person name="Yu X."/>
            <person name="Li N."/>
            <person name="Li Y."/>
            <person name="Qu Y."/>
            <person name="Li Y."/>
            <person name="Liang Y."/>
            <person name="Yan D."/>
            <person name="Yang S."/>
            <person name="Qiu Z."/>
            <person name="Cheng S."/>
        </authorList>
    </citation>
    <scope>NUCLEOTIDE SEQUENCE</scope>
</reference>
<name>A0AAU6NU21_9CAUD</name>
<proteinExistence type="predicted"/>
<evidence type="ECO:0000313" key="1">
    <source>
        <dbReference type="EMBL" id="WWY65457.1"/>
    </source>
</evidence>
<dbReference type="Pfam" id="PF17212">
    <property type="entry name" value="Tube"/>
    <property type="match status" value="1"/>
</dbReference>
<dbReference type="EMBL" id="OR924234">
    <property type="protein sequence ID" value="WWY65457.1"/>
    <property type="molecule type" value="Genomic_DNA"/>
</dbReference>
<protein>
    <submittedName>
        <fullName evidence="1">Tail tubular protein A</fullName>
    </submittedName>
</protein>
<sequence>MLASGAMSWQQVLCLWLKGEIMPIQSDTPSIMAESQFNSLSTKLDAVNLCMRAIGRSGVDNLTSGDLDAEDADTMIDLVSQRLQYNDGKGWWFNREPRWSFAPDSNGEVVLPNNTLQVLQAYTLNTRKIDITIRAGRLYSTTLHSFDVSPLVGPDGFIWLDLMLMLPFEHMPLNVLQAIAYQAAAEFIVSKDADQTKLQMHMQMAANLHTGMQVEESKQNRLNMLVHNPTQRNFGIMAGGPNNTAGFDHSPYDRYPVRPWRW</sequence>
<accession>A0AAU6NU21</accession>
<organism evidence="1">
    <name type="scientific">Klebsiella phage vB_KpnP_PYH-2</name>
    <dbReference type="NCBI Taxonomy" id="3116870"/>
    <lineage>
        <taxon>Viruses</taxon>
        <taxon>Duplodnaviria</taxon>
        <taxon>Heunggongvirae</taxon>
        <taxon>Uroviricota</taxon>
        <taxon>Caudoviricetes</taxon>
        <taxon>Autographiviridae</taxon>
    </lineage>
</organism>